<sequence>MENNEDVSSADGEQKNVIDDEVIPPSTAKELSEEEINSIRLYIGKEFESQEEVYNFYNR</sequence>
<feature type="region of interest" description="Disordered" evidence="1">
    <location>
        <begin position="1"/>
        <end position="23"/>
    </location>
</feature>
<protein>
    <submittedName>
        <fullName evidence="2">Uncharacterized protein</fullName>
    </submittedName>
</protein>
<evidence type="ECO:0000313" key="3">
    <source>
        <dbReference type="Proteomes" id="UP001202328"/>
    </source>
</evidence>
<dbReference type="EMBL" id="JAJJMB010008919">
    <property type="protein sequence ID" value="KAI3919307.1"/>
    <property type="molecule type" value="Genomic_DNA"/>
</dbReference>
<feature type="non-terminal residue" evidence="2">
    <location>
        <position position="59"/>
    </location>
</feature>
<keyword evidence="3" id="KW-1185">Reference proteome</keyword>
<accession>A0AAD4SST5</accession>
<evidence type="ECO:0000313" key="2">
    <source>
        <dbReference type="EMBL" id="KAI3919307.1"/>
    </source>
</evidence>
<name>A0AAD4SST5_9MAGN</name>
<comment type="caution">
    <text evidence="2">The sequence shown here is derived from an EMBL/GenBank/DDBJ whole genome shotgun (WGS) entry which is preliminary data.</text>
</comment>
<dbReference type="AlphaFoldDB" id="A0AAD4SST5"/>
<dbReference type="Proteomes" id="UP001202328">
    <property type="component" value="Unassembled WGS sequence"/>
</dbReference>
<organism evidence="2 3">
    <name type="scientific">Papaver atlanticum</name>
    <dbReference type="NCBI Taxonomy" id="357466"/>
    <lineage>
        <taxon>Eukaryota</taxon>
        <taxon>Viridiplantae</taxon>
        <taxon>Streptophyta</taxon>
        <taxon>Embryophyta</taxon>
        <taxon>Tracheophyta</taxon>
        <taxon>Spermatophyta</taxon>
        <taxon>Magnoliopsida</taxon>
        <taxon>Ranunculales</taxon>
        <taxon>Papaveraceae</taxon>
        <taxon>Papaveroideae</taxon>
        <taxon>Papaver</taxon>
    </lineage>
</organism>
<reference evidence="2" key="1">
    <citation type="submission" date="2022-04" db="EMBL/GenBank/DDBJ databases">
        <title>A functionally conserved STORR gene fusion in Papaver species that diverged 16.8 million years ago.</title>
        <authorList>
            <person name="Catania T."/>
        </authorList>
    </citation>
    <scope>NUCLEOTIDE SEQUENCE</scope>
    <source>
        <strain evidence="2">S-188037</strain>
    </source>
</reference>
<evidence type="ECO:0000256" key="1">
    <source>
        <dbReference type="SAM" id="MobiDB-lite"/>
    </source>
</evidence>
<proteinExistence type="predicted"/>
<gene>
    <name evidence="2" type="ORF">MKW98_030443</name>
</gene>